<evidence type="ECO:0000313" key="2">
    <source>
        <dbReference type="EMBL" id="KAJ4960851.1"/>
    </source>
</evidence>
<feature type="region of interest" description="Disordered" evidence="1">
    <location>
        <begin position="59"/>
        <end position="84"/>
    </location>
</feature>
<feature type="compositionally biased region" description="Polar residues" evidence="1">
    <location>
        <begin position="66"/>
        <end position="78"/>
    </location>
</feature>
<dbReference type="AlphaFoldDB" id="A0A9Q0H917"/>
<name>A0A9Q0H917_9MAGN</name>
<dbReference type="PANTHER" id="PTHR47290">
    <property type="entry name" value="RING FINGER PROTEIN"/>
    <property type="match status" value="1"/>
</dbReference>
<reference evidence="2" key="1">
    <citation type="journal article" date="2023" name="Plant J.">
        <title>The genome of the king protea, Protea cynaroides.</title>
        <authorList>
            <person name="Chang J."/>
            <person name="Duong T.A."/>
            <person name="Schoeman C."/>
            <person name="Ma X."/>
            <person name="Roodt D."/>
            <person name="Barker N."/>
            <person name="Li Z."/>
            <person name="Van de Peer Y."/>
            <person name="Mizrachi E."/>
        </authorList>
    </citation>
    <scope>NUCLEOTIDE SEQUENCE</scope>
    <source>
        <tissue evidence="2">Young leaves</tissue>
    </source>
</reference>
<dbReference type="OrthoDB" id="1932457at2759"/>
<organism evidence="2 3">
    <name type="scientific">Protea cynaroides</name>
    <dbReference type="NCBI Taxonomy" id="273540"/>
    <lineage>
        <taxon>Eukaryota</taxon>
        <taxon>Viridiplantae</taxon>
        <taxon>Streptophyta</taxon>
        <taxon>Embryophyta</taxon>
        <taxon>Tracheophyta</taxon>
        <taxon>Spermatophyta</taxon>
        <taxon>Magnoliopsida</taxon>
        <taxon>Proteales</taxon>
        <taxon>Proteaceae</taxon>
        <taxon>Protea</taxon>
    </lineage>
</organism>
<gene>
    <name evidence="2" type="ORF">NE237_020761</name>
</gene>
<feature type="region of interest" description="Disordered" evidence="1">
    <location>
        <begin position="102"/>
        <end position="126"/>
    </location>
</feature>
<protein>
    <submittedName>
        <fullName evidence="2">Uncharacterized protein</fullName>
    </submittedName>
</protein>
<sequence>MTMVPFPSIFKQQHYDGDGGGGGSFGRLKSRIAAEDQYDYDEPCSLACVGSDLVGHNHMEEDESRTTSSLNEPGTSSKAGDGDLHLEPEEAREEGNWLQLGIGGGGCGRTTPKLQDPLQPNQTRGPGLLLLDLKPPGSSTSSAGAQQQYMVDHKTLDPILLNMSNEFRPPRPPTTPTTTPFLLQYQQPEGVWGYNRPNPNYAPWIPSSPSSSSSSILPVPYYGRLFQLPAVDVAGPSSSSDNLRVIEAPPRPHSGVWFVLQASQNQAKEPFLPQIPKTFLRIKDGRMTVLLLMKYLVKK</sequence>
<accession>A0A9Q0H917</accession>
<evidence type="ECO:0000256" key="1">
    <source>
        <dbReference type="SAM" id="MobiDB-lite"/>
    </source>
</evidence>
<comment type="caution">
    <text evidence="2">The sequence shown here is derived from an EMBL/GenBank/DDBJ whole genome shotgun (WGS) entry which is preliminary data.</text>
</comment>
<dbReference type="EMBL" id="JAMYWD010000009">
    <property type="protein sequence ID" value="KAJ4960851.1"/>
    <property type="molecule type" value="Genomic_DNA"/>
</dbReference>
<dbReference type="Proteomes" id="UP001141806">
    <property type="component" value="Unassembled WGS sequence"/>
</dbReference>
<proteinExistence type="predicted"/>
<dbReference type="InterPro" id="IPR044171">
    <property type="entry name" value="LAX2-like"/>
</dbReference>
<keyword evidence="3" id="KW-1185">Reference proteome</keyword>
<dbReference type="PANTHER" id="PTHR47290:SF4">
    <property type="entry name" value="RING FINGER PROTEIN"/>
    <property type="match status" value="1"/>
</dbReference>
<evidence type="ECO:0000313" key="3">
    <source>
        <dbReference type="Proteomes" id="UP001141806"/>
    </source>
</evidence>